<evidence type="ECO:0000313" key="2">
    <source>
        <dbReference type="Proteomes" id="UP000012174"/>
    </source>
</evidence>
<gene>
    <name evidence="1" type="ORF">UCREL1_1581</name>
</gene>
<accession>M7SXN8</accession>
<keyword evidence="2" id="KW-1185">Reference proteome</keyword>
<dbReference type="KEGG" id="ela:UCREL1_1581"/>
<dbReference type="STRING" id="1287681.M7SXN8"/>
<dbReference type="EMBL" id="KB705647">
    <property type="protein sequence ID" value="EMR71369.1"/>
    <property type="molecule type" value="Genomic_DNA"/>
</dbReference>
<dbReference type="eggNOG" id="ENOG502S1FV">
    <property type="taxonomic scope" value="Eukaryota"/>
</dbReference>
<proteinExistence type="predicted"/>
<dbReference type="Proteomes" id="UP000012174">
    <property type="component" value="Unassembled WGS sequence"/>
</dbReference>
<organism evidence="1 2">
    <name type="scientific">Eutypa lata (strain UCR-EL1)</name>
    <name type="common">Grapevine dieback disease fungus</name>
    <name type="synonym">Eutypa armeniacae</name>
    <dbReference type="NCBI Taxonomy" id="1287681"/>
    <lineage>
        <taxon>Eukaryota</taxon>
        <taxon>Fungi</taxon>
        <taxon>Dikarya</taxon>
        <taxon>Ascomycota</taxon>
        <taxon>Pezizomycotina</taxon>
        <taxon>Sordariomycetes</taxon>
        <taxon>Xylariomycetidae</taxon>
        <taxon>Xylariales</taxon>
        <taxon>Diatrypaceae</taxon>
        <taxon>Eutypa</taxon>
    </lineage>
</organism>
<name>M7SXN8_EUTLA</name>
<protein>
    <submittedName>
        <fullName evidence="1">Uncharacterized protein</fullName>
    </submittedName>
</protein>
<dbReference type="AlphaFoldDB" id="M7SXN8"/>
<dbReference type="OrthoDB" id="5330858at2759"/>
<reference evidence="2" key="1">
    <citation type="journal article" date="2013" name="Genome Announc.">
        <title>Draft genome sequence of the grapevine dieback fungus Eutypa lata UCR-EL1.</title>
        <authorList>
            <person name="Blanco-Ulate B."/>
            <person name="Rolshausen P.E."/>
            <person name="Cantu D."/>
        </authorList>
    </citation>
    <scope>NUCLEOTIDE SEQUENCE [LARGE SCALE GENOMIC DNA]</scope>
    <source>
        <strain evidence="2">UCR-EL1</strain>
    </source>
</reference>
<dbReference type="HOGENOM" id="CLU_053713_0_0_1"/>
<sequence length="381" mass="40058">MNETEKTDSFVAEQLITRLVDLDPSFALLSAYISATTLDSIELLLAVRAIMRSLELIQDRNQNPPKLLTHSDSPTTIAVAGAEDAAAAAENNNDDSGAIGMELDTLEEQIQQTESYLNTSNYGGIGDAGGARGAALSAAFAKLGGGACPATSTIAALRSCFKPEEMLSLVYVLRVELVKGAWTSRYLDWTDFERDPKLDAPPDGVIKLLADLLGRCIDAIGPSGWLLNDAILAGAGAGGDGSGGAGAGGEAGDFIAALKLEVSAALEGLEEAVYLRGIVGEAVRYCQVAEKQQQQQQQQQATDTAVVLDDAVNNKNKKSIIPLHIPEPGAEALPLGLKTGRDRISAQKLAAGGEIVDRSARETGHLRSQQVGAYSLERITI</sequence>
<evidence type="ECO:0000313" key="1">
    <source>
        <dbReference type="EMBL" id="EMR71369.1"/>
    </source>
</evidence>